<feature type="domain" description="F-box" evidence="2">
    <location>
        <begin position="69"/>
        <end position="114"/>
    </location>
</feature>
<proteinExistence type="predicted"/>
<dbReference type="EMBL" id="MCGO01000013">
    <property type="protein sequence ID" value="ORY47825.1"/>
    <property type="molecule type" value="Genomic_DNA"/>
</dbReference>
<evidence type="ECO:0000256" key="1">
    <source>
        <dbReference type="ARBA" id="ARBA00022737"/>
    </source>
</evidence>
<dbReference type="Pfam" id="PF00646">
    <property type="entry name" value="F-box"/>
    <property type="match status" value="1"/>
</dbReference>
<comment type="caution">
    <text evidence="3">The sequence shown here is derived from an EMBL/GenBank/DDBJ whole genome shotgun (WGS) entry which is preliminary data.</text>
</comment>
<dbReference type="InterPro" id="IPR032675">
    <property type="entry name" value="LRR_dom_sf"/>
</dbReference>
<dbReference type="SUPFAM" id="SSF81383">
    <property type="entry name" value="F-box domain"/>
    <property type="match status" value="1"/>
</dbReference>
<organism evidence="3 4">
    <name type="scientific">Rhizoclosmatium globosum</name>
    <dbReference type="NCBI Taxonomy" id="329046"/>
    <lineage>
        <taxon>Eukaryota</taxon>
        <taxon>Fungi</taxon>
        <taxon>Fungi incertae sedis</taxon>
        <taxon>Chytridiomycota</taxon>
        <taxon>Chytridiomycota incertae sedis</taxon>
        <taxon>Chytridiomycetes</taxon>
        <taxon>Chytridiales</taxon>
        <taxon>Chytriomycetaceae</taxon>
        <taxon>Rhizoclosmatium</taxon>
    </lineage>
</organism>
<dbReference type="InterPro" id="IPR052592">
    <property type="entry name" value="LRR-RLK"/>
</dbReference>
<dbReference type="PANTHER" id="PTHR48054">
    <property type="entry name" value="RECEPTOR KINASE-LIKE PROTEIN XA21"/>
    <property type="match status" value="1"/>
</dbReference>
<name>A0A1Y2CNA4_9FUNG</name>
<keyword evidence="4" id="KW-1185">Reference proteome</keyword>
<dbReference type="Gene3D" id="3.80.10.10">
    <property type="entry name" value="Ribonuclease Inhibitor"/>
    <property type="match status" value="2"/>
</dbReference>
<evidence type="ECO:0000259" key="2">
    <source>
        <dbReference type="PROSITE" id="PS50181"/>
    </source>
</evidence>
<dbReference type="STRING" id="329046.A0A1Y2CNA4"/>
<keyword evidence="1" id="KW-0677">Repeat</keyword>
<dbReference type="SUPFAM" id="SSF52058">
    <property type="entry name" value="L domain-like"/>
    <property type="match status" value="1"/>
</dbReference>
<dbReference type="PANTHER" id="PTHR48054:SF82">
    <property type="entry name" value="LRR RECEPTOR-LIKE SERINE_THREONINE-PROTEIN KINASE FLS2"/>
    <property type="match status" value="1"/>
</dbReference>
<protein>
    <submittedName>
        <fullName evidence="3">L domain-like protein</fullName>
    </submittedName>
</protein>
<sequence length="378" mass="42337">MMCSSIKIDPSITDVISLLHVALSELASVKHSLATLQTSYDTLKATTAHNHHQMMQEIKKLCNSTKKHYTQLTSLPKDVVCEIMSWIHPQEVWKLRGLSKSFRDLLSSTRFAALNIARFVPQPVDCFQDTSTDADQYDIIFFGAPASYQTEYARMILTKYSRLWWLQPFDKPIPIPWLLELRDLVELDWMCCSLIGPIPDEIGRMTSLKLLDLSTNSLEGEIPLAIGNLANLTILELYDNDGLCGTLPAELGNLVLLEKLVIYGTSVMGPIPLEIGNLRNLITLVLDLGINPTCPSVLIEELSNLSRLTTLDLSRCHLVGGIPSSLGRIRSLQHLLLYQNELEGPVPMEWSTLELETCKLNGNKCLTYSFIPPEGWSV</sequence>
<accession>A0A1Y2CNA4</accession>
<dbReference type="AlphaFoldDB" id="A0A1Y2CNA4"/>
<reference evidence="3 4" key="1">
    <citation type="submission" date="2016-07" db="EMBL/GenBank/DDBJ databases">
        <title>Pervasive Adenine N6-methylation of Active Genes in Fungi.</title>
        <authorList>
            <consortium name="DOE Joint Genome Institute"/>
            <person name="Mondo S.J."/>
            <person name="Dannebaum R.O."/>
            <person name="Kuo R.C."/>
            <person name="Labutti K."/>
            <person name="Haridas S."/>
            <person name="Kuo A."/>
            <person name="Salamov A."/>
            <person name="Ahrendt S.R."/>
            <person name="Lipzen A."/>
            <person name="Sullivan W."/>
            <person name="Andreopoulos W.B."/>
            <person name="Clum A."/>
            <person name="Lindquist E."/>
            <person name="Daum C."/>
            <person name="Ramamoorthy G.K."/>
            <person name="Gryganskyi A."/>
            <person name="Culley D."/>
            <person name="Magnuson J.K."/>
            <person name="James T.Y."/>
            <person name="O'Malley M.A."/>
            <person name="Stajich J.E."/>
            <person name="Spatafora J.W."/>
            <person name="Visel A."/>
            <person name="Grigoriev I.V."/>
        </authorList>
    </citation>
    <scope>NUCLEOTIDE SEQUENCE [LARGE SCALE GENOMIC DNA]</scope>
    <source>
        <strain evidence="3 4">JEL800</strain>
    </source>
</reference>
<dbReference type="PROSITE" id="PS50181">
    <property type="entry name" value="FBOX"/>
    <property type="match status" value="1"/>
</dbReference>
<gene>
    <name evidence="3" type="ORF">BCR33DRAFT_714882</name>
</gene>
<dbReference type="FunFam" id="3.80.10.10:FF:000383">
    <property type="entry name" value="Leucine-rich repeat receptor protein kinase EMS1"/>
    <property type="match status" value="1"/>
</dbReference>
<dbReference type="InterPro" id="IPR001611">
    <property type="entry name" value="Leu-rich_rpt"/>
</dbReference>
<dbReference type="InterPro" id="IPR036047">
    <property type="entry name" value="F-box-like_dom_sf"/>
</dbReference>
<dbReference type="Proteomes" id="UP000193642">
    <property type="component" value="Unassembled WGS sequence"/>
</dbReference>
<evidence type="ECO:0000313" key="3">
    <source>
        <dbReference type="EMBL" id="ORY47825.1"/>
    </source>
</evidence>
<dbReference type="Pfam" id="PF00560">
    <property type="entry name" value="LRR_1"/>
    <property type="match status" value="2"/>
</dbReference>
<evidence type="ECO:0000313" key="4">
    <source>
        <dbReference type="Proteomes" id="UP000193642"/>
    </source>
</evidence>
<dbReference type="OrthoDB" id="676979at2759"/>
<dbReference type="InterPro" id="IPR001810">
    <property type="entry name" value="F-box_dom"/>
</dbReference>